<dbReference type="EMBL" id="FORA01000001">
    <property type="protein sequence ID" value="SFI28909.1"/>
    <property type="molecule type" value="Genomic_DNA"/>
</dbReference>
<dbReference type="InterPro" id="IPR038282">
    <property type="entry name" value="DUF2267_sf"/>
</dbReference>
<dbReference type="RefSeq" id="WP_092778615.1">
    <property type="nucleotide sequence ID" value="NZ_FORA01000001.1"/>
</dbReference>
<protein>
    <submittedName>
        <fullName evidence="1">Uncharacterized conserved protein, DUF2267 family</fullName>
    </submittedName>
</protein>
<dbReference type="InterPro" id="IPR018727">
    <property type="entry name" value="DUF2267"/>
</dbReference>
<dbReference type="Pfam" id="PF10025">
    <property type="entry name" value="DUF2267"/>
    <property type="match status" value="1"/>
</dbReference>
<organism evidence="1 2">
    <name type="scientific">Jannaschia pohangensis</name>
    <dbReference type="NCBI Taxonomy" id="390807"/>
    <lineage>
        <taxon>Bacteria</taxon>
        <taxon>Pseudomonadati</taxon>
        <taxon>Pseudomonadota</taxon>
        <taxon>Alphaproteobacteria</taxon>
        <taxon>Rhodobacterales</taxon>
        <taxon>Roseobacteraceae</taxon>
        <taxon>Jannaschia</taxon>
    </lineage>
</organism>
<name>A0A1I3GZQ0_9RHOB</name>
<evidence type="ECO:0000313" key="1">
    <source>
        <dbReference type="EMBL" id="SFI28909.1"/>
    </source>
</evidence>
<dbReference type="Proteomes" id="UP000199110">
    <property type="component" value="Unassembled WGS sequence"/>
</dbReference>
<dbReference type="AlphaFoldDB" id="A0A1I3GZQ0"/>
<reference evidence="1 2" key="1">
    <citation type="submission" date="2016-10" db="EMBL/GenBank/DDBJ databases">
        <authorList>
            <person name="de Groot N.N."/>
        </authorList>
    </citation>
    <scope>NUCLEOTIDE SEQUENCE [LARGE SCALE GENOMIC DNA]</scope>
    <source>
        <strain evidence="1 2">DSM 19073</strain>
    </source>
</reference>
<dbReference type="Gene3D" id="1.10.490.110">
    <property type="entry name" value="Uncharacterized conserved protein DUF2267"/>
    <property type="match status" value="1"/>
</dbReference>
<sequence>MSAQNLEVLDHTVQLTHEWVNELRERLDWPSSRDALRLMRAVLTEVRDHIPHAEVAQLSAQMPLLIRGMFFEGWQPARTSGHDRDAAHFLAAIDRRVGQVDGYRGRDDIAAVFATLANRVSEGELRHVRHALPPAIRSFWPADTIWDD</sequence>
<dbReference type="OrthoDB" id="20942at2"/>
<dbReference type="STRING" id="390807.SAMN04488095_0398"/>
<proteinExistence type="predicted"/>
<gene>
    <name evidence="1" type="ORF">SAMN04488095_0398</name>
</gene>
<accession>A0A1I3GZQ0</accession>
<evidence type="ECO:0000313" key="2">
    <source>
        <dbReference type="Proteomes" id="UP000199110"/>
    </source>
</evidence>
<keyword evidence="2" id="KW-1185">Reference proteome</keyword>